<evidence type="ECO:0000256" key="1">
    <source>
        <dbReference type="ARBA" id="ARBA00004141"/>
    </source>
</evidence>
<evidence type="ECO:0000256" key="10">
    <source>
        <dbReference type="ARBA" id="ARBA00023316"/>
    </source>
</evidence>
<dbReference type="InterPro" id="IPR011923">
    <property type="entry name" value="RodA/MrdB"/>
</dbReference>
<keyword evidence="2" id="KW-1003">Cell membrane</keyword>
<evidence type="ECO:0000256" key="2">
    <source>
        <dbReference type="ARBA" id="ARBA00022475"/>
    </source>
</evidence>
<dbReference type="RefSeq" id="WP_034570548.1">
    <property type="nucleotide sequence ID" value="NZ_JQBS01000032.1"/>
</dbReference>
<keyword evidence="8 11" id="KW-1133">Transmembrane helix</keyword>
<dbReference type="PROSITE" id="PS00428">
    <property type="entry name" value="FTSW_RODA_SPOVE"/>
    <property type="match status" value="1"/>
</dbReference>
<evidence type="ECO:0000256" key="3">
    <source>
        <dbReference type="ARBA" id="ARBA00022676"/>
    </source>
</evidence>
<evidence type="ECO:0000313" key="12">
    <source>
        <dbReference type="EMBL" id="KRN56404.1"/>
    </source>
</evidence>
<dbReference type="Proteomes" id="UP000051658">
    <property type="component" value="Unassembled WGS sequence"/>
</dbReference>
<feature type="transmembrane region" description="Helical" evidence="11">
    <location>
        <begin position="68"/>
        <end position="88"/>
    </location>
</feature>
<dbReference type="eggNOG" id="COG0772">
    <property type="taxonomic scope" value="Bacteria"/>
</dbReference>
<keyword evidence="5 11" id="KW-0812">Transmembrane</keyword>
<evidence type="ECO:0000313" key="13">
    <source>
        <dbReference type="Proteomes" id="UP000051658"/>
    </source>
</evidence>
<dbReference type="EMBL" id="JQBS01000032">
    <property type="protein sequence ID" value="KRN56404.1"/>
    <property type="molecule type" value="Genomic_DNA"/>
</dbReference>
<evidence type="ECO:0000256" key="6">
    <source>
        <dbReference type="ARBA" id="ARBA00022960"/>
    </source>
</evidence>
<gene>
    <name evidence="12" type="ORF">IV74_GL001518</name>
</gene>
<dbReference type="GO" id="GO:0009252">
    <property type="term" value="P:peptidoglycan biosynthetic process"/>
    <property type="evidence" value="ECO:0007669"/>
    <property type="project" value="UniProtKB-KW"/>
</dbReference>
<dbReference type="PANTHER" id="PTHR30474:SF1">
    <property type="entry name" value="PEPTIDOGLYCAN GLYCOSYLTRANSFERASE MRDB"/>
    <property type="match status" value="1"/>
</dbReference>
<feature type="transmembrane region" description="Helical" evidence="11">
    <location>
        <begin position="12"/>
        <end position="31"/>
    </location>
</feature>
<organism evidence="12 13">
    <name type="scientific">Carnobacterium divergens DSM 20623</name>
    <dbReference type="NCBI Taxonomy" id="1449336"/>
    <lineage>
        <taxon>Bacteria</taxon>
        <taxon>Bacillati</taxon>
        <taxon>Bacillota</taxon>
        <taxon>Bacilli</taxon>
        <taxon>Lactobacillales</taxon>
        <taxon>Carnobacteriaceae</taxon>
        <taxon>Carnobacterium</taxon>
    </lineage>
</organism>
<dbReference type="GO" id="GO:0008360">
    <property type="term" value="P:regulation of cell shape"/>
    <property type="evidence" value="ECO:0007669"/>
    <property type="project" value="UniProtKB-KW"/>
</dbReference>
<keyword evidence="4" id="KW-0808">Transferase</keyword>
<feature type="transmembrane region" description="Helical" evidence="11">
    <location>
        <begin position="182"/>
        <end position="202"/>
    </location>
</feature>
<dbReference type="GO" id="GO:0016757">
    <property type="term" value="F:glycosyltransferase activity"/>
    <property type="evidence" value="ECO:0007669"/>
    <property type="project" value="UniProtKB-KW"/>
</dbReference>
<name>A0A0R2I3G6_CARDV</name>
<accession>A0A0R2I3G6</accession>
<evidence type="ECO:0000256" key="4">
    <source>
        <dbReference type="ARBA" id="ARBA00022679"/>
    </source>
</evidence>
<evidence type="ECO:0000256" key="9">
    <source>
        <dbReference type="ARBA" id="ARBA00023136"/>
    </source>
</evidence>
<dbReference type="AlphaFoldDB" id="A0A0R2I3G6"/>
<evidence type="ECO:0000256" key="5">
    <source>
        <dbReference type="ARBA" id="ARBA00022692"/>
    </source>
</evidence>
<dbReference type="InterPro" id="IPR018365">
    <property type="entry name" value="Cell_cycle_FtsW-rel_CS"/>
</dbReference>
<keyword evidence="9 11" id="KW-0472">Membrane</keyword>
<feature type="transmembrane region" description="Helical" evidence="11">
    <location>
        <begin position="308"/>
        <end position="325"/>
    </location>
</feature>
<keyword evidence="7" id="KW-0573">Peptidoglycan synthesis</keyword>
<dbReference type="PATRIC" id="fig|1449336.4.peg.1550"/>
<feature type="transmembrane region" description="Helical" evidence="11">
    <location>
        <begin position="37"/>
        <end position="56"/>
    </location>
</feature>
<dbReference type="NCBIfam" id="TIGR02210">
    <property type="entry name" value="rodA_shape"/>
    <property type="match status" value="1"/>
</dbReference>
<dbReference type="GO" id="GO:0071555">
    <property type="term" value="P:cell wall organization"/>
    <property type="evidence" value="ECO:0007669"/>
    <property type="project" value="UniProtKB-KW"/>
</dbReference>
<keyword evidence="13" id="KW-1185">Reference proteome</keyword>
<feature type="transmembrane region" description="Helical" evidence="11">
    <location>
        <begin position="278"/>
        <end position="299"/>
    </location>
</feature>
<feature type="transmembrane region" description="Helical" evidence="11">
    <location>
        <begin position="94"/>
        <end position="116"/>
    </location>
</feature>
<feature type="transmembrane region" description="Helical" evidence="11">
    <location>
        <begin position="136"/>
        <end position="153"/>
    </location>
</feature>
<evidence type="ECO:0000256" key="8">
    <source>
        <dbReference type="ARBA" id="ARBA00022989"/>
    </source>
</evidence>
<comment type="caution">
    <text evidence="12">The sequence shown here is derived from an EMBL/GenBank/DDBJ whole genome shotgun (WGS) entry which is preliminary data.</text>
</comment>
<proteinExistence type="predicted"/>
<dbReference type="GO" id="GO:0051301">
    <property type="term" value="P:cell division"/>
    <property type="evidence" value="ECO:0007669"/>
    <property type="project" value="InterPro"/>
</dbReference>
<evidence type="ECO:0000256" key="11">
    <source>
        <dbReference type="SAM" id="Phobius"/>
    </source>
</evidence>
<dbReference type="Pfam" id="PF01098">
    <property type="entry name" value="FTSW_RODA_SPOVE"/>
    <property type="match status" value="1"/>
</dbReference>
<reference evidence="12 13" key="1">
    <citation type="journal article" date="2015" name="Genome Announc.">
        <title>Expanding the biotechnology potential of lactobacilli through comparative genomics of 213 strains and associated genera.</title>
        <authorList>
            <person name="Sun Z."/>
            <person name="Harris H.M."/>
            <person name="McCann A."/>
            <person name="Guo C."/>
            <person name="Argimon S."/>
            <person name="Zhang W."/>
            <person name="Yang X."/>
            <person name="Jeffery I.B."/>
            <person name="Cooney J.C."/>
            <person name="Kagawa T.F."/>
            <person name="Liu W."/>
            <person name="Song Y."/>
            <person name="Salvetti E."/>
            <person name="Wrobel A."/>
            <person name="Rasinkangas P."/>
            <person name="Parkhill J."/>
            <person name="Rea M.C."/>
            <person name="O'Sullivan O."/>
            <person name="Ritari J."/>
            <person name="Douillard F.P."/>
            <person name="Paul Ross R."/>
            <person name="Yang R."/>
            <person name="Briner A.E."/>
            <person name="Felis G.E."/>
            <person name="de Vos W.M."/>
            <person name="Barrangou R."/>
            <person name="Klaenhammer T.R."/>
            <person name="Caufield P.W."/>
            <person name="Cui Y."/>
            <person name="Zhang H."/>
            <person name="O'Toole P.W."/>
        </authorList>
    </citation>
    <scope>NUCLEOTIDE SEQUENCE [LARGE SCALE GENOMIC DNA]</scope>
    <source>
        <strain evidence="12 13">DSM 20623</strain>
    </source>
</reference>
<dbReference type="InterPro" id="IPR001182">
    <property type="entry name" value="FtsW/RodA"/>
</dbReference>
<feature type="transmembrane region" description="Helical" evidence="11">
    <location>
        <begin position="159"/>
        <end position="175"/>
    </location>
</feature>
<keyword evidence="10" id="KW-0961">Cell wall biogenesis/degradation</keyword>
<keyword evidence="6" id="KW-0133">Cell shape</keyword>
<protein>
    <submittedName>
        <fullName evidence="12">Rod-shape determining protein</fullName>
    </submittedName>
</protein>
<dbReference type="GO" id="GO:0032153">
    <property type="term" value="C:cell division site"/>
    <property type="evidence" value="ECO:0007669"/>
    <property type="project" value="TreeGrafter"/>
</dbReference>
<sequence>MDKEKKEQHNYAIILLLMLLAAISLLAIYAATDTWNYVILQTFWYFISIIVIFILMKFDAEVLWKIAPLTYLLGILCLIAVLFFGVTIGGAKRWLNFGIMNFQTSEVMKIAFILMLSRCVTQHNFKNIKRTIQSDLLLLLKIVAISIPPVVLVMLQPDLGTTIVFLAIISGITLLSGISWKILLPLFSTFVGIITTLFYLVLFNRPILYRFGFHSYQFDRVDVWLEPYKDISGDSYQTIQSMKAIGSGQITGKGLGISEVHVPENHTDFIFTAIGENFGFVGGGILLLIYFLLIYRLVVTCFLTKSEFYTYIVTGVLMLICFHIFENIGMTIGILPVTGIPLPFISYGGSSLLGNMAAVGLVLSMNKHNREYVFSTNHKKWHFLT</sequence>
<evidence type="ECO:0000256" key="7">
    <source>
        <dbReference type="ARBA" id="ARBA00022984"/>
    </source>
</evidence>
<dbReference type="GeneID" id="89588531"/>
<comment type="subcellular location">
    <subcellularLocation>
        <location evidence="1">Membrane</location>
        <topology evidence="1">Multi-pass membrane protein</topology>
    </subcellularLocation>
</comment>
<keyword evidence="3" id="KW-0328">Glycosyltransferase</keyword>
<feature type="transmembrane region" description="Helical" evidence="11">
    <location>
        <begin position="345"/>
        <end position="363"/>
    </location>
</feature>
<dbReference type="GO" id="GO:0015648">
    <property type="term" value="F:lipid-linked peptidoglycan transporter activity"/>
    <property type="evidence" value="ECO:0007669"/>
    <property type="project" value="TreeGrafter"/>
</dbReference>
<dbReference type="GO" id="GO:0005886">
    <property type="term" value="C:plasma membrane"/>
    <property type="evidence" value="ECO:0007669"/>
    <property type="project" value="TreeGrafter"/>
</dbReference>
<dbReference type="PANTHER" id="PTHR30474">
    <property type="entry name" value="CELL CYCLE PROTEIN"/>
    <property type="match status" value="1"/>
</dbReference>